<sequence length="298" mass="34483">MLSILIPTYNYNVYPLVLTLVTQAQKSAITFEIICIDDGSNGSEIASNEAINTIENCSFIARTTNTGRTKTRQELAEKATYQWLLFLDADVMPKQANFLENYIALLQENQPVIFGGIAYHKNQFRPENALRFKFGSKREVVPAAIRQQSEYRVTCSANFVIKKNLFLKTNQYNLAHRYGMDYVFGNTLKAHNIAVKHTNNEVYHLGIDANKDFLEKTKQSLQTLNILNPDDDQQTPIRLLKYYLFLKQLYLHTLFGKIMLLMEPTITKYLTKNKAPNLFVFDLYRLGYFCRIRSLQTE</sequence>
<dbReference type="Pfam" id="PF00535">
    <property type="entry name" value="Glycos_transf_2"/>
    <property type="match status" value="1"/>
</dbReference>
<proteinExistence type="predicted"/>
<dbReference type="EMBL" id="JBHULS010000006">
    <property type="protein sequence ID" value="MFD2552456.1"/>
    <property type="molecule type" value="Genomic_DNA"/>
</dbReference>
<gene>
    <name evidence="2" type="ORF">ACFSQP_11570</name>
</gene>
<dbReference type="InterPro" id="IPR029044">
    <property type="entry name" value="Nucleotide-diphossugar_trans"/>
</dbReference>
<reference evidence="3" key="1">
    <citation type="journal article" date="2019" name="Int. J. Syst. Evol. Microbiol.">
        <title>The Global Catalogue of Microorganisms (GCM) 10K type strain sequencing project: providing services to taxonomists for standard genome sequencing and annotation.</title>
        <authorList>
            <consortium name="The Broad Institute Genomics Platform"/>
            <consortium name="The Broad Institute Genome Sequencing Center for Infectious Disease"/>
            <person name="Wu L."/>
            <person name="Ma J."/>
        </authorList>
    </citation>
    <scope>NUCLEOTIDE SEQUENCE [LARGE SCALE GENOMIC DNA]</scope>
    <source>
        <strain evidence="3">KCTC 42587</strain>
    </source>
</reference>
<comment type="caution">
    <text evidence="2">The sequence shown here is derived from an EMBL/GenBank/DDBJ whole genome shotgun (WGS) entry which is preliminary data.</text>
</comment>
<accession>A0ABW5KY59</accession>
<keyword evidence="3" id="KW-1185">Reference proteome</keyword>
<dbReference type="SUPFAM" id="SSF53448">
    <property type="entry name" value="Nucleotide-diphospho-sugar transferases"/>
    <property type="match status" value="1"/>
</dbReference>
<dbReference type="RefSeq" id="WP_376894659.1">
    <property type="nucleotide sequence ID" value="NZ_JBHULS010000006.1"/>
</dbReference>
<dbReference type="Gene3D" id="3.90.550.10">
    <property type="entry name" value="Spore Coat Polysaccharide Biosynthesis Protein SpsA, Chain A"/>
    <property type="match status" value="1"/>
</dbReference>
<dbReference type="CDD" id="cd00761">
    <property type="entry name" value="Glyco_tranf_GTA_type"/>
    <property type="match status" value="1"/>
</dbReference>
<evidence type="ECO:0000313" key="2">
    <source>
        <dbReference type="EMBL" id="MFD2552456.1"/>
    </source>
</evidence>
<evidence type="ECO:0000259" key="1">
    <source>
        <dbReference type="Pfam" id="PF00535"/>
    </source>
</evidence>
<name>A0ABW5KY59_9FLAO</name>
<protein>
    <submittedName>
        <fullName evidence="2">Glycosyltransferase family 2 protein</fullName>
    </submittedName>
</protein>
<evidence type="ECO:0000313" key="3">
    <source>
        <dbReference type="Proteomes" id="UP001597472"/>
    </source>
</evidence>
<dbReference type="Proteomes" id="UP001597472">
    <property type="component" value="Unassembled WGS sequence"/>
</dbReference>
<dbReference type="InterPro" id="IPR001173">
    <property type="entry name" value="Glyco_trans_2-like"/>
</dbReference>
<organism evidence="2 3">
    <name type="scientific">Bizionia sediminis</name>
    <dbReference type="NCBI Taxonomy" id="1737064"/>
    <lineage>
        <taxon>Bacteria</taxon>
        <taxon>Pseudomonadati</taxon>
        <taxon>Bacteroidota</taxon>
        <taxon>Flavobacteriia</taxon>
        <taxon>Flavobacteriales</taxon>
        <taxon>Flavobacteriaceae</taxon>
        <taxon>Bizionia</taxon>
    </lineage>
</organism>
<feature type="domain" description="Glycosyltransferase 2-like" evidence="1">
    <location>
        <begin position="3"/>
        <end position="150"/>
    </location>
</feature>